<accession>A0A5C6G0F9</accession>
<gene>
    <name evidence="6" type="primary">atsA_56</name>
    <name evidence="6" type="ORF">V7x_26710</name>
</gene>
<dbReference type="EC" id="3.1.6.1" evidence="6"/>
<dbReference type="PROSITE" id="PS00149">
    <property type="entry name" value="SULFATASE_2"/>
    <property type="match status" value="1"/>
</dbReference>
<dbReference type="InterPro" id="IPR024607">
    <property type="entry name" value="Sulfatase_CS"/>
</dbReference>
<evidence type="ECO:0000256" key="3">
    <source>
        <dbReference type="SAM" id="MobiDB-lite"/>
    </source>
</evidence>
<sequence length="947" mass="105400" precursor="true">MNTRNRWSMKLWNFGMIVLSLTCLQMTSEVSADDGEASKRPNIIWIMAEDISTELACYGHPAVDTPNLDRLAKQGTKYENAFCTAPSCTPSRNAMITGVYQTRTDTQDQRRGGVVLPDAIKPIPHLLQDVGYFVALGCGYNKKTDLNFTTQKPLFDGKDWKEREPDQPFFAQITLYSSHRLEPHWSGGWAGIRKRSTDPVDVSKVELPPYLPDTPITRLDWAEYLDSIELVDSQVGEILQRLEDESIADDTVVIFCGDNGRCHLRGKCWLYDGGLKVPLIIRWPEPLAEENVAVQEDLVSMIDVSATVLSVAGVELPEVLDGRPLIGSQAKQRSEIFAARDLVDEVMDHIRCVRTKQYKYIRNYTPENGYRECKYVCNHRPMWPEIQRLASEGKLTETQQLLLKERKPVEELYDVVADPHEIHNLAGNADYAATIKDLRGRLDQWLKDTDDRGLAAMKQSQKRKSSPNVVLILADDLGYGDVSCYGGKGVQTPNIDRLAAEGTRFTNGYCSASTCTPTRYSLLTGVYAFRTPGTGIAPPNQPALIPAGTPTLASIMQDAGYATAVIGKWHLGLGKPGKGPDWNGKIAPGPLEIGFDHCLLLPTTNDRVPQVYVRDHHVDNLDPSDPLWVGNKKPSDDHPTVANNKDKLRFQSMRGHRDTFYNGVGRIGFYTGGHSARFCDEDLADRWVDASKRWINDHKGEPFFLFFSSHDIHAPRITHERFRGTTSLGPRGDMIAELDWSVGELVDYVEQLGLTEQTLFVFCSDNGPVLNDDYIDGSVKMLGDHDPNGPFRGGKYNVFEGGTRTPFITRMPGTVPVGVNDQMVCTIDLAASMAAMLNQSGDTFIDSENVMDALLGKPNAKGRDALVQQANGGWGGFAYREGRWKIARNKGGAAYNANLRLKNSPVPELALYDLQEDPGESNDLSGQKPELTERLNAQMEAIMQRRP</sequence>
<dbReference type="Gene3D" id="3.40.720.10">
    <property type="entry name" value="Alkaline Phosphatase, subunit A"/>
    <property type="match status" value="2"/>
</dbReference>
<dbReference type="PANTHER" id="PTHR43751">
    <property type="entry name" value="SULFATASE"/>
    <property type="match status" value="1"/>
</dbReference>
<evidence type="ECO:0000256" key="2">
    <source>
        <dbReference type="ARBA" id="ARBA00022801"/>
    </source>
</evidence>
<dbReference type="Pfam" id="PF00884">
    <property type="entry name" value="Sulfatase"/>
    <property type="match status" value="2"/>
</dbReference>
<feature type="region of interest" description="Disordered" evidence="3">
    <location>
        <begin position="624"/>
        <end position="643"/>
    </location>
</feature>
<dbReference type="InterPro" id="IPR052701">
    <property type="entry name" value="GAG_Ulvan_Degrading_Sulfatases"/>
</dbReference>
<comment type="similarity">
    <text evidence="1">Belongs to the sulfatase family.</text>
</comment>
<dbReference type="InterPro" id="IPR000917">
    <property type="entry name" value="Sulfatase_N"/>
</dbReference>
<dbReference type="PROSITE" id="PS00523">
    <property type="entry name" value="SULFATASE_1"/>
    <property type="match status" value="2"/>
</dbReference>
<organism evidence="6 7">
    <name type="scientific">Crateriforma conspicua</name>
    <dbReference type="NCBI Taxonomy" id="2527996"/>
    <lineage>
        <taxon>Bacteria</taxon>
        <taxon>Pseudomonadati</taxon>
        <taxon>Planctomycetota</taxon>
        <taxon>Planctomycetia</taxon>
        <taxon>Planctomycetales</taxon>
        <taxon>Planctomycetaceae</taxon>
        <taxon>Crateriforma</taxon>
    </lineage>
</organism>
<dbReference type="AlphaFoldDB" id="A0A5C6G0F9"/>
<feature type="compositionally biased region" description="Basic and acidic residues" evidence="3">
    <location>
        <begin position="633"/>
        <end position="643"/>
    </location>
</feature>
<feature type="domain" description="Sulfatase N-terminal" evidence="5">
    <location>
        <begin position="467"/>
        <end position="836"/>
    </location>
</feature>
<dbReference type="CDD" id="cd16143">
    <property type="entry name" value="ARS_like"/>
    <property type="match status" value="1"/>
</dbReference>
<reference evidence="6 7" key="1">
    <citation type="submission" date="2019-02" db="EMBL/GenBank/DDBJ databases">
        <title>Deep-cultivation of Planctomycetes and their phenomic and genomic characterization uncovers novel biology.</title>
        <authorList>
            <person name="Wiegand S."/>
            <person name="Jogler M."/>
            <person name="Boedeker C."/>
            <person name="Pinto D."/>
            <person name="Vollmers J."/>
            <person name="Rivas-Marin E."/>
            <person name="Kohn T."/>
            <person name="Peeters S.H."/>
            <person name="Heuer A."/>
            <person name="Rast P."/>
            <person name="Oberbeckmann S."/>
            <person name="Bunk B."/>
            <person name="Jeske O."/>
            <person name="Meyerdierks A."/>
            <person name="Storesund J.E."/>
            <person name="Kallscheuer N."/>
            <person name="Luecker S."/>
            <person name="Lage O.M."/>
            <person name="Pohl T."/>
            <person name="Merkel B.J."/>
            <person name="Hornburger P."/>
            <person name="Mueller R.-W."/>
            <person name="Bruemmer F."/>
            <person name="Labrenz M."/>
            <person name="Spormann A.M."/>
            <person name="Op Den Camp H."/>
            <person name="Overmann J."/>
            <person name="Amann R."/>
            <person name="Jetten M.S.M."/>
            <person name="Mascher T."/>
            <person name="Medema M.H."/>
            <person name="Devos D.P."/>
            <person name="Kaster A.-K."/>
            <person name="Ovreas L."/>
            <person name="Rohde M."/>
            <person name="Galperin M.Y."/>
            <person name="Jogler C."/>
        </authorList>
    </citation>
    <scope>NUCLEOTIDE SEQUENCE [LARGE SCALE GENOMIC DNA]</scope>
    <source>
        <strain evidence="6 7">V7</strain>
    </source>
</reference>
<evidence type="ECO:0000256" key="1">
    <source>
        <dbReference type="ARBA" id="ARBA00008779"/>
    </source>
</evidence>
<feature type="signal peptide" evidence="4">
    <location>
        <begin position="1"/>
        <end position="32"/>
    </location>
</feature>
<dbReference type="CDD" id="cd16027">
    <property type="entry name" value="SGSH"/>
    <property type="match status" value="1"/>
</dbReference>
<comment type="caution">
    <text evidence="6">The sequence shown here is derived from an EMBL/GenBank/DDBJ whole genome shotgun (WGS) entry which is preliminary data.</text>
</comment>
<dbReference type="InterPro" id="IPR017850">
    <property type="entry name" value="Alkaline_phosphatase_core_sf"/>
</dbReference>
<dbReference type="EMBL" id="SJPZ01000001">
    <property type="protein sequence ID" value="TWU67098.1"/>
    <property type="molecule type" value="Genomic_DNA"/>
</dbReference>
<evidence type="ECO:0000259" key="5">
    <source>
        <dbReference type="Pfam" id="PF00884"/>
    </source>
</evidence>
<evidence type="ECO:0000313" key="6">
    <source>
        <dbReference type="EMBL" id="TWU67098.1"/>
    </source>
</evidence>
<dbReference type="GO" id="GO:0004065">
    <property type="term" value="F:arylsulfatase activity"/>
    <property type="evidence" value="ECO:0007669"/>
    <property type="project" value="UniProtKB-EC"/>
</dbReference>
<feature type="chain" id="PRO_5022801151" evidence="4">
    <location>
        <begin position="33"/>
        <end position="947"/>
    </location>
</feature>
<keyword evidence="2 6" id="KW-0378">Hydrolase</keyword>
<evidence type="ECO:0000313" key="7">
    <source>
        <dbReference type="Proteomes" id="UP000316476"/>
    </source>
</evidence>
<name>A0A5C6G0F9_9PLAN</name>
<protein>
    <submittedName>
        <fullName evidence="6">Arylsulfatase</fullName>
        <ecNumber evidence="6">3.1.6.1</ecNumber>
    </submittedName>
</protein>
<dbReference type="SUPFAM" id="SSF53649">
    <property type="entry name" value="Alkaline phosphatase-like"/>
    <property type="match status" value="2"/>
</dbReference>
<dbReference type="Gene3D" id="3.30.1120.10">
    <property type="match status" value="1"/>
</dbReference>
<keyword evidence="4" id="KW-0732">Signal</keyword>
<evidence type="ECO:0000256" key="4">
    <source>
        <dbReference type="SAM" id="SignalP"/>
    </source>
</evidence>
<proteinExistence type="inferred from homology"/>
<dbReference type="PANTHER" id="PTHR43751:SF7">
    <property type="entry name" value="ARYLSULPHATASE A"/>
    <property type="match status" value="1"/>
</dbReference>
<dbReference type="Proteomes" id="UP000316476">
    <property type="component" value="Unassembled WGS sequence"/>
</dbReference>
<feature type="domain" description="Sulfatase N-terminal" evidence="5">
    <location>
        <begin position="41"/>
        <end position="314"/>
    </location>
</feature>